<dbReference type="GO" id="GO:0016627">
    <property type="term" value="F:oxidoreductase activity, acting on the CH-CH group of donors"/>
    <property type="evidence" value="ECO:0007669"/>
    <property type="project" value="InterPro"/>
</dbReference>
<reference evidence="2" key="1">
    <citation type="submission" date="2016-08" db="EMBL/GenBank/DDBJ databases">
        <authorList>
            <person name="Merda D."/>
            <person name="Briand M."/>
            <person name="Taghouti G."/>
            <person name="Carrere S."/>
            <person name="Gouzy J."/>
            <person name="Portier P."/>
            <person name="Jacques M.-A."/>
            <person name="Fischer-Le Saux M."/>
        </authorList>
    </citation>
    <scope>NUCLEOTIDE SEQUENCE [LARGE SCALE GENOMIC DNA]</scope>
    <source>
        <strain evidence="2">CFBP4643</strain>
    </source>
</reference>
<accession>A0A2S7D0J9</accession>
<dbReference type="OrthoDB" id="107064at2"/>
<gene>
    <name evidence="1" type="ORF">XpiCFBP4643_16165</name>
</gene>
<organism evidence="1 2">
    <name type="scientific">Xanthomonas pisi</name>
    <dbReference type="NCBI Taxonomy" id="56457"/>
    <lineage>
        <taxon>Bacteria</taxon>
        <taxon>Pseudomonadati</taxon>
        <taxon>Pseudomonadota</taxon>
        <taxon>Gammaproteobacteria</taxon>
        <taxon>Lysobacterales</taxon>
        <taxon>Lysobacteraceae</taxon>
        <taxon>Xanthomonas</taxon>
    </lineage>
</organism>
<comment type="caution">
    <text evidence="1">The sequence shown here is derived from an EMBL/GenBank/DDBJ whole genome shotgun (WGS) entry which is preliminary data.</text>
</comment>
<sequence length="172" mass="18693">MVGIPTGDGHFAGAPARLLGEPDFYLQRPGFWHGGAGIAACWYGAATAIAEQVRRSPRAMHNPFSAAHLGAIDEQLTGARLMLQDLAAAIDNAPTDSHQFAVIRLRSLMDRVCRDVIERAALALGPVSLCCDAEHAQRCADLAAFIRQSHGEKDEQWMGEQLHAREVSPWLL</sequence>
<evidence type="ECO:0000313" key="1">
    <source>
        <dbReference type="EMBL" id="PPU67347.1"/>
    </source>
</evidence>
<dbReference type="RefSeq" id="WP_046963782.1">
    <property type="nucleotide sequence ID" value="NZ_MDEI01000014.1"/>
</dbReference>
<dbReference type="Proteomes" id="UP000238191">
    <property type="component" value="Unassembled WGS sequence"/>
</dbReference>
<evidence type="ECO:0000313" key="2">
    <source>
        <dbReference type="Proteomes" id="UP000238191"/>
    </source>
</evidence>
<dbReference type="AlphaFoldDB" id="A0A2S7D0J9"/>
<keyword evidence="2" id="KW-1185">Reference proteome</keyword>
<dbReference type="EMBL" id="MDEI01000014">
    <property type="protein sequence ID" value="PPU67347.1"/>
    <property type="molecule type" value="Genomic_DNA"/>
</dbReference>
<protein>
    <submittedName>
        <fullName evidence="1">Dehydrogenase</fullName>
    </submittedName>
</protein>
<proteinExistence type="predicted"/>
<name>A0A2S7D0J9_9XANT</name>